<dbReference type="InterPro" id="IPR050327">
    <property type="entry name" value="Proton-linked_MCT"/>
</dbReference>
<evidence type="ECO:0000256" key="4">
    <source>
        <dbReference type="ARBA" id="ARBA00022692"/>
    </source>
</evidence>
<evidence type="ECO:0000256" key="7">
    <source>
        <dbReference type="SAM" id="MobiDB-lite"/>
    </source>
</evidence>
<keyword evidence="3" id="KW-0813">Transport</keyword>
<dbReference type="GO" id="GO:0022857">
    <property type="term" value="F:transmembrane transporter activity"/>
    <property type="evidence" value="ECO:0007669"/>
    <property type="project" value="InterPro"/>
</dbReference>
<dbReference type="Proteomes" id="UP000694050">
    <property type="component" value="Unassembled WGS sequence"/>
</dbReference>
<evidence type="ECO:0000256" key="5">
    <source>
        <dbReference type="ARBA" id="ARBA00022989"/>
    </source>
</evidence>
<evidence type="ECO:0000256" key="2">
    <source>
        <dbReference type="ARBA" id="ARBA00006727"/>
    </source>
</evidence>
<keyword evidence="4 8" id="KW-0812">Transmembrane</keyword>
<dbReference type="PANTHER" id="PTHR11360:SF224">
    <property type="entry name" value="MAJOR FACILITATOR SUPERFAMILY (MFS) PROFILE DOMAIN-CONTAINING PROTEIN-RELATED"/>
    <property type="match status" value="1"/>
</dbReference>
<protein>
    <submittedName>
        <fullName evidence="10">MFS transporter asaE</fullName>
    </submittedName>
</protein>
<comment type="caution">
    <text evidence="10">The sequence shown here is derived from an EMBL/GenBank/DDBJ whole genome shotgun (WGS) entry which is preliminary data.</text>
</comment>
<feature type="transmembrane region" description="Helical" evidence="8">
    <location>
        <begin position="228"/>
        <end position="255"/>
    </location>
</feature>
<comment type="similarity">
    <text evidence="2">Belongs to the major facilitator superfamily. Monocarboxylate porter (TC 2.A.1.13) family.</text>
</comment>
<feature type="transmembrane region" description="Helical" evidence="8">
    <location>
        <begin position="296"/>
        <end position="317"/>
    </location>
</feature>
<dbReference type="InterPro" id="IPR020846">
    <property type="entry name" value="MFS_dom"/>
</dbReference>
<dbReference type="EMBL" id="JAELUQ010000002">
    <property type="protein sequence ID" value="KAG7418924.1"/>
    <property type="molecule type" value="Genomic_DNA"/>
</dbReference>
<evidence type="ECO:0000256" key="6">
    <source>
        <dbReference type="ARBA" id="ARBA00023136"/>
    </source>
</evidence>
<feature type="region of interest" description="Disordered" evidence="7">
    <location>
        <begin position="1"/>
        <end position="24"/>
    </location>
</feature>
<evidence type="ECO:0000256" key="3">
    <source>
        <dbReference type="ARBA" id="ARBA00022448"/>
    </source>
</evidence>
<sequence>MDPDTKQGKIEDPNPEQPKPGTDFPDGGLKAWSVGLGAFCGLFVSFGWTNCVLRGKPVTRLVTQHWLMDTSLVDVYDVHYSIAQGPFVGRAFDNFGPRHLLFTGTLLHVFGLMMASISSEYYQFILSQAICSPLGAAMVLYPSFNCVTTWFRQKRALALGITPSGSSLGGTILPIVFNRLIPRIGFGWTMRVYAFLLFGLLLVTNLTVRSRVAPQPKEAGIIAYLRPFTSLAFVLTSLAGFFYSMGMFIPITFMVTYGEHVGLSNNMAGYLVSIFNASSGIGRISPGYIADKVGSFDVSIAAATISTIFMLALWLPGHGHESAIAFAALFGFSSDTYTAISPALVAHISNLEEIGTRSGTMYAFMSVAALTGSPIGGL</sequence>
<dbReference type="PROSITE" id="PS50850">
    <property type="entry name" value="MFS"/>
    <property type="match status" value="1"/>
</dbReference>
<evidence type="ECO:0000256" key="8">
    <source>
        <dbReference type="SAM" id="Phobius"/>
    </source>
</evidence>
<evidence type="ECO:0000313" key="11">
    <source>
        <dbReference type="Proteomes" id="UP000694050"/>
    </source>
</evidence>
<feature type="compositionally biased region" description="Basic and acidic residues" evidence="7">
    <location>
        <begin position="1"/>
        <end position="12"/>
    </location>
</feature>
<feature type="transmembrane region" description="Helical" evidence="8">
    <location>
        <begin position="124"/>
        <end position="144"/>
    </location>
</feature>
<comment type="subcellular location">
    <subcellularLocation>
        <location evidence="1">Membrane</location>
        <topology evidence="1">Multi-pass membrane protein</topology>
    </subcellularLocation>
</comment>
<dbReference type="PANTHER" id="PTHR11360">
    <property type="entry name" value="MONOCARBOXYLATE TRANSPORTER"/>
    <property type="match status" value="1"/>
</dbReference>
<feature type="transmembrane region" description="Helical" evidence="8">
    <location>
        <begin position="31"/>
        <end position="53"/>
    </location>
</feature>
<gene>
    <name evidence="10" type="primary">asaE-8</name>
    <name evidence="10" type="ORF">Forpe1208_v002105</name>
</gene>
<evidence type="ECO:0000259" key="9">
    <source>
        <dbReference type="PROSITE" id="PS50850"/>
    </source>
</evidence>
<proteinExistence type="inferred from homology"/>
<accession>A0A8J5TYN6</accession>
<evidence type="ECO:0000256" key="1">
    <source>
        <dbReference type="ARBA" id="ARBA00004141"/>
    </source>
</evidence>
<keyword evidence="5 8" id="KW-1133">Transmembrane helix</keyword>
<organism evidence="10 11">
    <name type="scientific">Fusarium oxysporum f. sp. rapae</name>
    <dbReference type="NCBI Taxonomy" id="485398"/>
    <lineage>
        <taxon>Eukaryota</taxon>
        <taxon>Fungi</taxon>
        <taxon>Dikarya</taxon>
        <taxon>Ascomycota</taxon>
        <taxon>Pezizomycotina</taxon>
        <taxon>Sordariomycetes</taxon>
        <taxon>Hypocreomycetidae</taxon>
        <taxon>Hypocreales</taxon>
        <taxon>Nectriaceae</taxon>
        <taxon>Fusarium</taxon>
        <taxon>Fusarium oxysporum species complex</taxon>
    </lineage>
</organism>
<dbReference type="GO" id="GO:0016020">
    <property type="term" value="C:membrane"/>
    <property type="evidence" value="ECO:0007669"/>
    <property type="project" value="UniProtKB-SubCell"/>
</dbReference>
<name>A0A8J5TYN6_FUSOX</name>
<keyword evidence="6 8" id="KW-0472">Membrane</keyword>
<feature type="transmembrane region" description="Helical" evidence="8">
    <location>
        <begin position="100"/>
        <end position="118"/>
    </location>
</feature>
<reference evidence="10" key="1">
    <citation type="submission" date="2021-04" db="EMBL/GenBank/DDBJ databases">
        <title>First draft genome resource for Brassicaceae pathogens Fusarium oxysporum f. sp. raphani and Fusarium oxysporum f. sp. rapae.</title>
        <authorList>
            <person name="Asai S."/>
        </authorList>
    </citation>
    <scope>NUCLEOTIDE SEQUENCE</scope>
    <source>
        <strain evidence="10">Tf1208</strain>
    </source>
</reference>
<feature type="transmembrane region" description="Helical" evidence="8">
    <location>
        <begin position="188"/>
        <end position="208"/>
    </location>
</feature>
<dbReference type="AlphaFoldDB" id="A0A8J5TYN6"/>
<feature type="transmembrane region" description="Helical" evidence="8">
    <location>
        <begin position="156"/>
        <end position="176"/>
    </location>
</feature>
<dbReference type="InterPro" id="IPR011701">
    <property type="entry name" value="MFS"/>
</dbReference>
<evidence type="ECO:0000313" key="10">
    <source>
        <dbReference type="EMBL" id="KAG7418924.1"/>
    </source>
</evidence>
<dbReference type="Pfam" id="PF07690">
    <property type="entry name" value="MFS_1"/>
    <property type="match status" value="2"/>
</dbReference>
<feature type="domain" description="Major facilitator superfamily (MFS) profile" evidence="9">
    <location>
        <begin position="232"/>
        <end position="378"/>
    </location>
</feature>